<evidence type="ECO:0000313" key="5">
    <source>
        <dbReference type="Proteomes" id="UP000199656"/>
    </source>
</evidence>
<keyword evidence="1" id="KW-0596">Phosphopantetheine</keyword>
<dbReference type="GO" id="GO:0000036">
    <property type="term" value="F:acyl carrier activity"/>
    <property type="evidence" value="ECO:0007669"/>
    <property type="project" value="TreeGrafter"/>
</dbReference>
<accession>A0A1H3ZXG6</accession>
<dbReference type="PANTHER" id="PTHR20863:SF76">
    <property type="entry name" value="CARRIER DOMAIN-CONTAINING PROTEIN"/>
    <property type="match status" value="1"/>
</dbReference>
<dbReference type="STRING" id="408074.SAMN05660909_01353"/>
<dbReference type="NCBIfam" id="NF003757">
    <property type="entry name" value="PRK05350.1"/>
    <property type="match status" value="1"/>
</dbReference>
<protein>
    <submittedName>
        <fullName evidence="4">Acyl carrier protein</fullName>
    </submittedName>
</protein>
<dbReference type="OrthoDB" id="1004764at2"/>
<keyword evidence="5" id="KW-1185">Reference proteome</keyword>
<proteinExistence type="predicted"/>
<dbReference type="RefSeq" id="WP_089759972.1">
    <property type="nucleotide sequence ID" value="NZ_BKAT01000055.1"/>
</dbReference>
<dbReference type="InterPro" id="IPR009081">
    <property type="entry name" value="PP-bd_ACP"/>
</dbReference>
<evidence type="ECO:0000313" key="4">
    <source>
        <dbReference type="EMBL" id="SEA28386.1"/>
    </source>
</evidence>
<dbReference type="SUPFAM" id="SSF47336">
    <property type="entry name" value="ACP-like"/>
    <property type="match status" value="1"/>
</dbReference>
<dbReference type="Proteomes" id="UP000199656">
    <property type="component" value="Unassembled WGS sequence"/>
</dbReference>
<evidence type="ECO:0000259" key="3">
    <source>
        <dbReference type="PROSITE" id="PS50075"/>
    </source>
</evidence>
<feature type="domain" description="Carrier" evidence="3">
    <location>
        <begin position="1"/>
        <end position="79"/>
    </location>
</feature>
<dbReference type="PANTHER" id="PTHR20863">
    <property type="entry name" value="ACYL CARRIER PROTEIN"/>
    <property type="match status" value="1"/>
</dbReference>
<name>A0A1H3ZXG6_9BACT</name>
<sequence length="85" mass="9800">MDINTIIAVTNKFLVEEFEANPESITPEANMKSTLDLDSLDYIDMVVVIEDNFGFKVNPEDFQAIVTFQDFYDYVANRVQQKELV</sequence>
<keyword evidence="2" id="KW-0597">Phosphoprotein</keyword>
<dbReference type="GO" id="GO:0000035">
    <property type="term" value="F:acyl binding"/>
    <property type="evidence" value="ECO:0007669"/>
    <property type="project" value="TreeGrafter"/>
</dbReference>
<reference evidence="5" key="1">
    <citation type="submission" date="2016-10" db="EMBL/GenBank/DDBJ databases">
        <authorList>
            <person name="Varghese N."/>
            <person name="Submissions S."/>
        </authorList>
    </citation>
    <scope>NUCLEOTIDE SEQUENCE [LARGE SCALE GENOMIC DNA]</scope>
    <source>
        <strain evidence="5">DSM 23920</strain>
    </source>
</reference>
<dbReference type="PROSITE" id="PS50075">
    <property type="entry name" value="CARRIER"/>
    <property type="match status" value="1"/>
</dbReference>
<dbReference type="InterPro" id="IPR003231">
    <property type="entry name" value="ACP"/>
</dbReference>
<gene>
    <name evidence="4" type="ORF">SAMN05660909_01353</name>
</gene>
<organism evidence="4 5">
    <name type="scientific">Chitinophaga terrae</name>
    <name type="common">ex Kim and Jung 2007</name>
    <dbReference type="NCBI Taxonomy" id="408074"/>
    <lineage>
        <taxon>Bacteria</taxon>
        <taxon>Pseudomonadati</taxon>
        <taxon>Bacteroidota</taxon>
        <taxon>Chitinophagia</taxon>
        <taxon>Chitinophagales</taxon>
        <taxon>Chitinophagaceae</taxon>
        <taxon>Chitinophaga</taxon>
    </lineage>
</organism>
<dbReference type="AlphaFoldDB" id="A0A1H3ZXG6"/>
<evidence type="ECO:0000256" key="1">
    <source>
        <dbReference type="ARBA" id="ARBA00022450"/>
    </source>
</evidence>
<dbReference type="EMBL" id="FNRL01000005">
    <property type="protein sequence ID" value="SEA28386.1"/>
    <property type="molecule type" value="Genomic_DNA"/>
</dbReference>
<dbReference type="InterPro" id="IPR036736">
    <property type="entry name" value="ACP-like_sf"/>
</dbReference>
<evidence type="ECO:0000256" key="2">
    <source>
        <dbReference type="ARBA" id="ARBA00022553"/>
    </source>
</evidence>
<dbReference type="Pfam" id="PF00550">
    <property type="entry name" value="PP-binding"/>
    <property type="match status" value="1"/>
</dbReference>
<dbReference type="Gene3D" id="1.10.1200.10">
    <property type="entry name" value="ACP-like"/>
    <property type="match status" value="1"/>
</dbReference>